<dbReference type="AlphaFoldDB" id="A0A840IAE2"/>
<organism evidence="1 2">
    <name type="scientific">Conexibacter arvalis</name>
    <dbReference type="NCBI Taxonomy" id="912552"/>
    <lineage>
        <taxon>Bacteria</taxon>
        <taxon>Bacillati</taxon>
        <taxon>Actinomycetota</taxon>
        <taxon>Thermoleophilia</taxon>
        <taxon>Solirubrobacterales</taxon>
        <taxon>Conexibacteraceae</taxon>
        <taxon>Conexibacter</taxon>
    </lineage>
</organism>
<evidence type="ECO:0000313" key="2">
    <source>
        <dbReference type="Proteomes" id="UP000585272"/>
    </source>
</evidence>
<dbReference type="InterPro" id="IPR023393">
    <property type="entry name" value="START-like_dom_sf"/>
</dbReference>
<proteinExistence type="predicted"/>
<dbReference type="SUPFAM" id="SSF55961">
    <property type="entry name" value="Bet v1-like"/>
    <property type="match status" value="1"/>
</dbReference>
<protein>
    <recommendedName>
        <fullName evidence="3">SRPBCC family protein</fullName>
    </recommendedName>
</protein>
<dbReference type="Gene3D" id="3.30.530.20">
    <property type="match status" value="1"/>
</dbReference>
<reference evidence="1 2" key="1">
    <citation type="submission" date="2020-08" db="EMBL/GenBank/DDBJ databases">
        <title>Genomic Encyclopedia of Archaeal and Bacterial Type Strains, Phase II (KMG-II): from individual species to whole genera.</title>
        <authorList>
            <person name="Goeker M."/>
        </authorList>
    </citation>
    <scope>NUCLEOTIDE SEQUENCE [LARGE SCALE GENOMIC DNA]</scope>
    <source>
        <strain evidence="1 2">DSM 23288</strain>
    </source>
</reference>
<dbReference type="InterPro" id="IPR019587">
    <property type="entry name" value="Polyketide_cyclase/dehydratase"/>
</dbReference>
<dbReference type="EMBL" id="JACHNU010000001">
    <property type="protein sequence ID" value="MBB4661325.1"/>
    <property type="molecule type" value="Genomic_DNA"/>
</dbReference>
<comment type="caution">
    <text evidence="1">The sequence shown here is derived from an EMBL/GenBank/DDBJ whole genome shotgun (WGS) entry which is preliminary data.</text>
</comment>
<name>A0A840IAE2_9ACTN</name>
<evidence type="ECO:0008006" key="3">
    <source>
        <dbReference type="Google" id="ProtNLM"/>
    </source>
</evidence>
<keyword evidence="2" id="KW-1185">Reference proteome</keyword>
<dbReference type="Proteomes" id="UP000585272">
    <property type="component" value="Unassembled WGS sequence"/>
</dbReference>
<accession>A0A840IAE2</accession>
<dbReference type="Pfam" id="PF10604">
    <property type="entry name" value="Polyketide_cyc2"/>
    <property type="match status" value="1"/>
</dbReference>
<sequence length="152" mass="16370">MIDFTIETEIARPPADVFAYATDPAKLPSWQAGTVSSEVEGGGPVALGARLREVHRAPGGRELRSLVVVAAFDPPRRFDLHVVEGALPVDADLHFAPVRDGSATHLSFHAHGQPTGAMRLMEPLLARRLRRQFDADCATLKRELEGELAAGG</sequence>
<evidence type="ECO:0000313" key="1">
    <source>
        <dbReference type="EMBL" id="MBB4661325.1"/>
    </source>
</evidence>
<dbReference type="RefSeq" id="WP_183339395.1">
    <property type="nucleotide sequence ID" value="NZ_JACHNU010000001.1"/>
</dbReference>
<gene>
    <name evidence="1" type="ORF">BDZ31_000898</name>
</gene>